<dbReference type="InterPro" id="IPR032818">
    <property type="entry name" value="DedA-like"/>
</dbReference>
<organism evidence="9 10">
    <name type="scientific">Glaciibacter psychrotolerans</name>
    <dbReference type="NCBI Taxonomy" id="670054"/>
    <lineage>
        <taxon>Bacteria</taxon>
        <taxon>Bacillati</taxon>
        <taxon>Actinomycetota</taxon>
        <taxon>Actinomycetes</taxon>
        <taxon>Micrococcales</taxon>
        <taxon>Microbacteriaceae</taxon>
        <taxon>Glaciibacter</taxon>
    </lineage>
</organism>
<dbReference type="EMBL" id="JACCFM010000001">
    <property type="protein sequence ID" value="NYJ19508.1"/>
    <property type="molecule type" value="Genomic_DNA"/>
</dbReference>
<sequence length="231" mass="24153">MAGGSPMSSGLSSGILDPQALIGSAGVWGLAVVCLIVFAETALLVGFFLPGDTLLFFTGVLTLTGALHAPLGVVVAAVSVAAILGDQVGYLIGRRAGTAVFNRKESGLFSRASVAQTESFFERFGSMTVTIARFVPVVRTFAPVIAGVGSMRYRSFIIFNVIGAVGWAGSVILLGFGLGHIPGVAQFTAQYIDLILVGIVVLSTVPVLVRSLLVRRRARSRRADALNRTLD</sequence>
<feature type="transmembrane region" description="Helical" evidence="7">
    <location>
        <begin position="191"/>
        <end position="213"/>
    </location>
</feature>
<evidence type="ECO:0000256" key="6">
    <source>
        <dbReference type="ARBA" id="ARBA00023136"/>
    </source>
</evidence>
<reference evidence="9 10" key="1">
    <citation type="submission" date="2020-07" db="EMBL/GenBank/DDBJ databases">
        <title>Sequencing the genomes of 1000 actinobacteria strains.</title>
        <authorList>
            <person name="Klenk H.-P."/>
        </authorList>
    </citation>
    <scope>NUCLEOTIDE SEQUENCE [LARGE SCALE GENOMIC DNA]</scope>
    <source>
        <strain evidence="9 10">LI1</strain>
    </source>
</reference>
<proteinExistence type="inferred from homology"/>
<evidence type="ECO:0000259" key="8">
    <source>
        <dbReference type="Pfam" id="PF09335"/>
    </source>
</evidence>
<protein>
    <submittedName>
        <fullName evidence="9">Membrane-associated protein</fullName>
    </submittedName>
</protein>
<keyword evidence="6 7" id="KW-0472">Membrane</keyword>
<keyword evidence="4 7" id="KW-0812">Transmembrane</keyword>
<feature type="transmembrane region" description="Helical" evidence="7">
    <location>
        <begin position="157"/>
        <end position="179"/>
    </location>
</feature>
<comment type="similarity">
    <text evidence="2 7">Belongs to the DedA family.</text>
</comment>
<comment type="caution">
    <text evidence="9">The sequence shown here is derived from an EMBL/GenBank/DDBJ whole genome shotgun (WGS) entry which is preliminary data.</text>
</comment>
<evidence type="ECO:0000313" key="9">
    <source>
        <dbReference type="EMBL" id="NYJ19508.1"/>
    </source>
</evidence>
<keyword evidence="5 7" id="KW-1133">Transmembrane helix</keyword>
<evidence type="ECO:0000256" key="7">
    <source>
        <dbReference type="RuleBase" id="RU367016"/>
    </source>
</evidence>
<evidence type="ECO:0000256" key="3">
    <source>
        <dbReference type="ARBA" id="ARBA00022475"/>
    </source>
</evidence>
<keyword evidence="10" id="KW-1185">Reference proteome</keyword>
<evidence type="ECO:0000256" key="5">
    <source>
        <dbReference type="ARBA" id="ARBA00022989"/>
    </source>
</evidence>
<dbReference type="Proteomes" id="UP000537260">
    <property type="component" value="Unassembled WGS sequence"/>
</dbReference>
<dbReference type="InterPro" id="IPR032816">
    <property type="entry name" value="VTT_dom"/>
</dbReference>
<comment type="subcellular location">
    <subcellularLocation>
        <location evidence="1 7">Cell membrane</location>
        <topology evidence="1 7">Multi-pass membrane protein</topology>
    </subcellularLocation>
</comment>
<feature type="transmembrane region" description="Helical" evidence="7">
    <location>
        <begin position="55"/>
        <end position="85"/>
    </location>
</feature>
<accession>A0A7Z0J636</accession>
<dbReference type="GO" id="GO:0005886">
    <property type="term" value="C:plasma membrane"/>
    <property type="evidence" value="ECO:0007669"/>
    <property type="project" value="UniProtKB-SubCell"/>
</dbReference>
<name>A0A7Z0J636_9MICO</name>
<feature type="transmembrane region" description="Helical" evidence="7">
    <location>
        <begin position="21"/>
        <end position="49"/>
    </location>
</feature>
<dbReference type="Pfam" id="PF09335">
    <property type="entry name" value="VTT_dom"/>
    <property type="match status" value="1"/>
</dbReference>
<dbReference type="PANTHER" id="PTHR30353:SF0">
    <property type="entry name" value="TRANSMEMBRANE PROTEIN"/>
    <property type="match status" value="1"/>
</dbReference>
<dbReference type="RefSeq" id="WP_179578267.1">
    <property type="nucleotide sequence ID" value="NZ_JACCFM010000001.1"/>
</dbReference>
<evidence type="ECO:0000256" key="1">
    <source>
        <dbReference type="ARBA" id="ARBA00004651"/>
    </source>
</evidence>
<evidence type="ECO:0000313" key="10">
    <source>
        <dbReference type="Proteomes" id="UP000537260"/>
    </source>
</evidence>
<dbReference type="PANTHER" id="PTHR30353">
    <property type="entry name" value="INNER MEMBRANE PROTEIN DEDA-RELATED"/>
    <property type="match status" value="1"/>
</dbReference>
<evidence type="ECO:0000256" key="4">
    <source>
        <dbReference type="ARBA" id="ARBA00022692"/>
    </source>
</evidence>
<keyword evidence="3 7" id="KW-1003">Cell membrane</keyword>
<evidence type="ECO:0000256" key="2">
    <source>
        <dbReference type="ARBA" id="ARBA00010792"/>
    </source>
</evidence>
<gene>
    <name evidence="9" type="ORF">HNR05_001299</name>
</gene>
<dbReference type="AlphaFoldDB" id="A0A7Z0J636"/>
<feature type="domain" description="VTT" evidence="8">
    <location>
        <begin position="49"/>
        <end position="175"/>
    </location>
</feature>